<dbReference type="OrthoDB" id="9797740at2"/>
<evidence type="ECO:0000313" key="6">
    <source>
        <dbReference type="Proteomes" id="UP000176204"/>
    </source>
</evidence>
<name>A0A1C7PAA1_9BACT</name>
<accession>A0A1C7PAA1</accession>
<keyword evidence="6" id="KW-1185">Reference proteome</keyword>
<dbReference type="InterPro" id="IPR036259">
    <property type="entry name" value="MFS_trans_sf"/>
</dbReference>
<feature type="transmembrane region" description="Helical" evidence="4">
    <location>
        <begin position="140"/>
        <end position="166"/>
    </location>
</feature>
<feature type="transmembrane region" description="Helical" evidence="4">
    <location>
        <begin position="12"/>
        <end position="35"/>
    </location>
</feature>
<feature type="transmembrane region" description="Helical" evidence="4">
    <location>
        <begin position="55"/>
        <end position="75"/>
    </location>
</feature>
<reference evidence="6" key="1">
    <citation type="submission" date="2016-09" db="EMBL/GenBank/DDBJ databases">
        <authorList>
            <person name="Koehorst J."/>
        </authorList>
    </citation>
    <scope>NUCLEOTIDE SEQUENCE [LARGE SCALE GENOMIC DNA]</scope>
</reference>
<dbReference type="STRING" id="1679444.PYTT_2504"/>
<feature type="transmembrane region" description="Helical" evidence="4">
    <location>
        <begin position="221"/>
        <end position="241"/>
    </location>
</feature>
<keyword evidence="2 4" id="KW-1133">Transmembrane helix</keyword>
<dbReference type="AlphaFoldDB" id="A0A1C7PAA1"/>
<keyword evidence="3 4" id="KW-0472">Membrane</keyword>
<feature type="transmembrane region" description="Helical" evidence="4">
    <location>
        <begin position="106"/>
        <end position="128"/>
    </location>
</feature>
<dbReference type="InterPro" id="IPR011701">
    <property type="entry name" value="MFS"/>
</dbReference>
<dbReference type="SUPFAM" id="SSF103473">
    <property type="entry name" value="MFS general substrate transporter"/>
    <property type="match status" value="1"/>
</dbReference>
<dbReference type="PANTHER" id="PTHR23523:SF2">
    <property type="entry name" value="2-NITROIMIDAZOLE TRANSPORTER"/>
    <property type="match status" value="1"/>
</dbReference>
<dbReference type="GO" id="GO:0022857">
    <property type="term" value="F:transmembrane transporter activity"/>
    <property type="evidence" value="ECO:0007669"/>
    <property type="project" value="InterPro"/>
</dbReference>
<feature type="transmembrane region" description="Helical" evidence="4">
    <location>
        <begin position="82"/>
        <end position="100"/>
    </location>
</feature>
<organism evidence="5 6">
    <name type="scientific">Akkermansia glycaniphila</name>
    <dbReference type="NCBI Taxonomy" id="1679444"/>
    <lineage>
        <taxon>Bacteria</taxon>
        <taxon>Pseudomonadati</taxon>
        <taxon>Verrucomicrobiota</taxon>
        <taxon>Verrucomicrobiia</taxon>
        <taxon>Verrucomicrobiales</taxon>
        <taxon>Akkermansiaceae</taxon>
        <taxon>Akkermansia</taxon>
    </lineage>
</organism>
<evidence type="ECO:0000256" key="1">
    <source>
        <dbReference type="ARBA" id="ARBA00022692"/>
    </source>
</evidence>
<dbReference type="RefSeq" id="WP_067777519.1">
    <property type="nucleotide sequence ID" value="NZ_LIGX01000037.1"/>
</dbReference>
<dbReference type="EMBL" id="LT629973">
    <property type="protein sequence ID" value="SEI00678.1"/>
    <property type="molecule type" value="Genomic_DNA"/>
</dbReference>
<protein>
    <submittedName>
        <fullName evidence="5">Major facilitator superfamily</fullName>
    </submittedName>
</protein>
<sequence>MKQSLSETHPHFHRVYFVVVFLLICLNLRMSFSAADPLLGMLEHDLHLNLKDSGIFAVLPVMVLGVASPLGARLVDYTRPRMLILYSMCLALAGILWRSYGGMAGLYGGMVLIGLGLGVTGSVILGVVKQVFPHRVAWMMSGYTACVCMGTAIGSASSEPVALWLGGWRSGLAFWGISLAVVTLLWLFLAKSRSDGSSAYHTLKAPVTPLLKNKTAWMVSLFYLFRVASAYLLTIWMSSLMRRRGMDAVDSGFVMAFATVCQIPAALFSVWLIRISGGKSQLMFWAIPLSVISCWGLLFGPLHWWPLFACVFGLGIGAVFSIGMSLIVERAADEASTVALSGMSQGIGFICGGLLAWLGSLCVDRQHGDLLIAGLYTVYSMAGLYFGIKAARPGLVSVNAVSPQTGKTATQNE</sequence>
<feature type="transmembrane region" description="Helical" evidence="4">
    <location>
        <begin position="338"/>
        <end position="358"/>
    </location>
</feature>
<feature type="transmembrane region" description="Helical" evidence="4">
    <location>
        <begin position="282"/>
        <end position="298"/>
    </location>
</feature>
<dbReference type="Pfam" id="PF07690">
    <property type="entry name" value="MFS_1"/>
    <property type="match status" value="1"/>
</dbReference>
<gene>
    <name evidence="5" type="ORF">PYTT_2504</name>
</gene>
<feature type="transmembrane region" description="Helical" evidence="4">
    <location>
        <begin position="253"/>
        <end position="273"/>
    </location>
</feature>
<evidence type="ECO:0000256" key="2">
    <source>
        <dbReference type="ARBA" id="ARBA00022989"/>
    </source>
</evidence>
<feature type="transmembrane region" description="Helical" evidence="4">
    <location>
        <begin position="172"/>
        <end position="190"/>
    </location>
</feature>
<feature type="transmembrane region" description="Helical" evidence="4">
    <location>
        <begin position="304"/>
        <end position="326"/>
    </location>
</feature>
<proteinExistence type="predicted"/>
<dbReference type="Gene3D" id="1.20.1250.20">
    <property type="entry name" value="MFS general substrate transporter like domains"/>
    <property type="match status" value="2"/>
</dbReference>
<dbReference type="InterPro" id="IPR052524">
    <property type="entry name" value="MFS_Cyanate_Porter"/>
</dbReference>
<evidence type="ECO:0000256" key="4">
    <source>
        <dbReference type="SAM" id="Phobius"/>
    </source>
</evidence>
<feature type="transmembrane region" description="Helical" evidence="4">
    <location>
        <begin position="370"/>
        <end position="388"/>
    </location>
</feature>
<keyword evidence="1 4" id="KW-0812">Transmembrane</keyword>
<evidence type="ECO:0000313" key="5">
    <source>
        <dbReference type="EMBL" id="SEI00678.1"/>
    </source>
</evidence>
<dbReference type="KEGG" id="agl:PYTT_2504"/>
<evidence type="ECO:0000256" key="3">
    <source>
        <dbReference type="ARBA" id="ARBA00023136"/>
    </source>
</evidence>
<dbReference type="PANTHER" id="PTHR23523">
    <property type="match status" value="1"/>
</dbReference>
<dbReference type="Proteomes" id="UP000176204">
    <property type="component" value="Chromosome I"/>
</dbReference>